<dbReference type="PANTHER" id="PTHR23502">
    <property type="entry name" value="MAJOR FACILITATOR SUPERFAMILY"/>
    <property type="match status" value="1"/>
</dbReference>
<comment type="similarity">
    <text evidence="2 8">Belongs to the major facilitator superfamily. Bcr/CmlA family.</text>
</comment>
<feature type="transmembrane region" description="Helical" evidence="8">
    <location>
        <begin position="56"/>
        <end position="76"/>
    </location>
</feature>
<dbReference type="CDD" id="cd17320">
    <property type="entry name" value="MFS_MdfA_MDR_like"/>
    <property type="match status" value="1"/>
</dbReference>
<feature type="transmembrane region" description="Helical" evidence="8">
    <location>
        <begin position="116"/>
        <end position="133"/>
    </location>
</feature>
<keyword evidence="5 8" id="KW-0812">Transmembrane</keyword>
<dbReference type="STRING" id="1424334.W822_01600"/>
<feature type="transmembrane region" description="Helical" evidence="8">
    <location>
        <begin position="348"/>
        <end position="369"/>
    </location>
</feature>
<comment type="caution">
    <text evidence="10">The sequence shown here is derived from an EMBL/GenBank/DDBJ whole genome shotgun (WGS) entry which is preliminary data.</text>
</comment>
<evidence type="ECO:0000313" key="11">
    <source>
        <dbReference type="Proteomes" id="UP000018733"/>
    </source>
</evidence>
<feature type="transmembrane region" description="Helical" evidence="8">
    <location>
        <begin position="173"/>
        <end position="195"/>
    </location>
</feature>
<evidence type="ECO:0000259" key="9">
    <source>
        <dbReference type="PROSITE" id="PS50850"/>
    </source>
</evidence>
<dbReference type="Gene3D" id="1.20.1720.10">
    <property type="entry name" value="Multidrug resistance protein D"/>
    <property type="match status" value="1"/>
</dbReference>
<evidence type="ECO:0000256" key="1">
    <source>
        <dbReference type="ARBA" id="ARBA00004651"/>
    </source>
</evidence>
<evidence type="ECO:0000256" key="5">
    <source>
        <dbReference type="ARBA" id="ARBA00022692"/>
    </source>
</evidence>
<evidence type="ECO:0000313" key="10">
    <source>
        <dbReference type="EMBL" id="ETF03920.1"/>
    </source>
</evidence>
<name>V8QX74_9BURK</name>
<evidence type="ECO:0000256" key="3">
    <source>
        <dbReference type="ARBA" id="ARBA00022448"/>
    </source>
</evidence>
<sequence>MTDISTTETQNIRAKGSDHFYAFLIVALAPIGQMGIDIFTPSLPLITKEFASTREFVQLSVSLYLAAFSIGQLFYGPLSDSIGRRRSLILGLILFLAGSLIAITAANINIFIVGRLIQGFGITCASVLMRAIATDMFKPPQLGNVLTYMVVGWGMGPIIAPVIGAALQETIGWQYSLIFLAIYAVILLLLIVFVMKETNRNLVPFSLTKITSGVCEIYSNFRFILIFLSMGFCYGVILCFNLVGPFVVQEAMDYSPSTFGVLALAMGLVYFLGVLSNRVMPASVTAARKFSIASLVCVVAATLQFVLALLIDLNIWTLAVPFALVVFFCGVMYPNLMAMGVSAFPHIAGLASSILGFSLMLLAAAIMWVSSLMQAHSLLPFATLTLVLMAGVYLMIRAIRP</sequence>
<keyword evidence="11" id="KW-1185">Reference proteome</keyword>
<dbReference type="InterPro" id="IPR020846">
    <property type="entry name" value="MFS_dom"/>
</dbReference>
<dbReference type="InterPro" id="IPR004812">
    <property type="entry name" value="Efflux_drug-R_Bcr/CmlA"/>
</dbReference>
<keyword evidence="4" id="KW-1003">Cell membrane</keyword>
<evidence type="ECO:0000256" key="4">
    <source>
        <dbReference type="ARBA" id="ARBA00022475"/>
    </source>
</evidence>
<dbReference type="GO" id="GO:1990961">
    <property type="term" value="P:xenobiotic detoxification by transmembrane export across the plasma membrane"/>
    <property type="evidence" value="ECO:0007669"/>
    <property type="project" value="InterPro"/>
</dbReference>
<keyword evidence="8" id="KW-0997">Cell inner membrane</keyword>
<feature type="domain" description="Major facilitator superfamily (MFS) profile" evidence="9">
    <location>
        <begin position="21"/>
        <end position="400"/>
    </location>
</feature>
<dbReference type="InterPro" id="IPR011701">
    <property type="entry name" value="MFS"/>
</dbReference>
<gene>
    <name evidence="10" type="ORF">W822_01600</name>
</gene>
<dbReference type="InterPro" id="IPR036259">
    <property type="entry name" value="MFS_trans_sf"/>
</dbReference>
<organism evidence="10 11">
    <name type="scientific">Advenella kashmirensis W13003</name>
    <dbReference type="NCBI Taxonomy" id="1424334"/>
    <lineage>
        <taxon>Bacteria</taxon>
        <taxon>Pseudomonadati</taxon>
        <taxon>Pseudomonadota</taxon>
        <taxon>Betaproteobacteria</taxon>
        <taxon>Burkholderiales</taxon>
        <taxon>Alcaligenaceae</taxon>
    </lineage>
</organism>
<dbReference type="EMBL" id="AYXT01000001">
    <property type="protein sequence ID" value="ETF03920.1"/>
    <property type="molecule type" value="Genomic_DNA"/>
</dbReference>
<dbReference type="SUPFAM" id="SSF103473">
    <property type="entry name" value="MFS general substrate transporter"/>
    <property type="match status" value="1"/>
</dbReference>
<evidence type="ECO:0000256" key="2">
    <source>
        <dbReference type="ARBA" id="ARBA00006236"/>
    </source>
</evidence>
<dbReference type="NCBIfam" id="TIGR00710">
    <property type="entry name" value="efflux_Bcr_CflA"/>
    <property type="match status" value="1"/>
</dbReference>
<evidence type="ECO:0000256" key="6">
    <source>
        <dbReference type="ARBA" id="ARBA00022989"/>
    </source>
</evidence>
<feature type="transmembrane region" description="Helical" evidence="8">
    <location>
        <begin position="292"/>
        <end position="311"/>
    </location>
</feature>
<dbReference type="RefSeq" id="WP_024003388.1">
    <property type="nucleotide sequence ID" value="NZ_KI650979.1"/>
</dbReference>
<dbReference type="Pfam" id="PF07690">
    <property type="entry name" value="MFS_1"/>
    <property type="match status" value="1"/>
</dbReference>
<feature type="transmembrane region" description="Helical" evidence="8">
    <location>
        <begin position="375"/>
        <end position="396"/>
    </location>
</feature>
<dbReference type="AlphaFoldDB" id="V8QX74"/>
<comment type="subcellular location">
    <subcellularLocation>
        <location evidence="8">Cell inner membrane</location>
        <topology evidence="8">Multi-pass membrane protein</topology>
    </subcellularLocation>
    <subcellularLocation>
        <location evidence="1">Cell membrane</location>
        <topology evidence="1">Multi-pass membrane protein</topology>
    </subcellularLocation>
</comment>
<dbReference type="PROSITE" id="PS50850">
    <property type="entry name" value="MFS"/>
    <property type="match status" value="1"/>
</dbReference>
<feature type="transmembrane region" description="Helical" evidence="8">
    <location>
        <begin position="145"/>
        <end position="167"/>
    </location>
</feature>
<feature type="transmembrane region" description="Helical" evidence="8">
    <location>
        <begin position="223"/>
        <end position="247"/>
    </location>
</feature>
<feature type="transmembrane region" description="Helical" evidence="8">
    <location>
        <begin position="88"/>
        <end position="110"/>
    </location>
</feature>
<dbReference type="GO" id="GO:0005886">
    <property type="term" value="C:plasma membrane"/>
    <property type="evidence" value="ECO:0007669"/>
    <property type="project" value="UniProtKB-SubCell"/>
</dbReference>
<dbReference type="PANTHER" id="PTHR23502:SF132">
    <property type="entry name" value="POLYAMINE TRANSPORTER 2-RELATED"/>
    <property type="match status" value="1"/>
</dbReference>
<dbReference type="OrthoDB" id="9814303at2"/>
<dbReference type="InterPro" id="IPR001958">
    <property type="entry name" value="Tet-R_TetA/multi-R_MdtG-like"/>
</dbReference>
<dbReference type="PRINTS" id="PR01035">
    <property type="entry name" value="TCRTETA"/>
</dbReference>
<protein>
    <recommendedName>
        <fullName evidence="8">Bcr/CflA family efflux transporter</fullName>
    </recommendedName>
</protein>
<keyword evidence="3 8" id="KW-0813">Transport</keyword>
<dbReference type="PATRIC" id="fig|1424334.3.peg.316"/>
<accession>V8QX74</accession>
<keyword evidence="7 8" id="KW-0472">Membrane</keyword>
<dbReference type="GO" id="GO:0042910">
    <property type="term" value="F:xenobiotic transmembrane transporter activity"/>
    <property type="evidence" value="ECO:0007669"/>
    <property type="project" value="InterPro"/>
</dbReference>
<dbReference type="HOGENOM" id="CLU_001265_47_1_4"/>
<feature type="transmembrane region" description="Helical" evidence="8">
    <location>
        <begin position="317"/>
        <end position="336"/>
    </location>
</feature>
<feature type="transmembrane region" description="Helical" evidence="8">
    <location>
        <begin position="259"/>
        <end position="280"/>
    </location>
</feature>
<keyword evidence="6 8" id="KW-1133">Transmembrane helix</keyword>
<feature type="transmembrane region" description="Helical" evidence="8">
    <location>
        <begin position="20"/>
        <end position="36"/>
    </location>
</feature>
<dbReference type="GO" id="GO:0015385">
    <property type="term" value="F:sodium:proton antiporter activity"/>
    <property type="evidence" value="ECO:0007669"/>
    <property type="project" value="TreeGrafter"/>
</dbReference>
<evidence type="ECO:0000256" key="8">
    <source>
        <dbReference type="RuleBase" id="RU365088"/>
    </source>
</evidence>
<proteinExistence type="inferred from homology"/>
<dbReference type="Proteomes" id="UP000018733">
    <property type="component" value="Unassembled WGS sequence"/>
</dbReference>
<dbReference type="eggNOG" id="COG2814">
    <property type="taxonomic scope" value="Bacteria"/>
</dbReference>
<evidence type="ECO:0000256" key="7">
    <source>
        <dbReference type="ARBA" id="ARBA00023136"/>
    </source>
</evidence>
<reference evidence="10 11" key="1">
    <citation type="journal article" date="2014" name="Genome Announc.">
        <title>Draft Genome Sequence of Advenella kashmirensis Strain W13003, a Polycyclic Aromatic Hydrocarbon-Degrading Bacterium.</title>
        <authorList>
            <person name="Wang X."/>
            <person name="Jin D."/>
            <person name="Zhou L."/>
            <person name="Wu L."/>
            <person name="An W."/>
            <person name="Zhao L."/>
        </authorList>
    </citation>
    <scope>NUCLEOTIDE SEQUENCE [LARGE SCALE GENOMIC DNA]</scope>
    <source>
        <strain evidence="10 11">W13003</strain>
    </source>
</reference>